<comment type="caution">
    <text evidence="1">The sequence shown here is derived from an EMBL/GenBank/DDBJ whole genome shotgun (WGS) entry which is preliminary data.</text>
</comment>
<name>A0A7W9SRE1_ARMRO</name>
<dbReference type="Proteomes" id="UP000520814">
    <property type="component" value="Unassembled WGS sequence"/>
</dbReference>
<evidence type="ECO:0000313" key="2">
    <source>
        <dbReference type="Proteomes" id="UP000520814"/>
    </source>
</evidence>
<accession>A0A7W9SRE1</accession>
<dbReference type="RefSeq" id="WP_184196020.1">
    <property type="nucleotide sequence ID" value="NZ_JACHGW010000002.1"/>
</dbReference>
<evidence type="ECO:0000313" key="1">
    <source>
        <dbReference type="EMBL" id="MBB6050653.1"/>
    </source>
</evidence>
<sequence>MPRFNDPRHESTEERDLLIPSTALCLRLRRRGQDELVVHRDEVAAEDFVFLFEALDDAHDYALMAREALGVFPQIIRVNLRGLHFRTARFKPAVGEPLDLPLRG</sequence>
<organism evidence="1 2">
    <name type="scientific">Armatimonas rosea</name>
    <dbReference type="NCBI Taxonomy" id="685828"/>
    <lineage>
        <taxon>Bacteria</taxon>
        <taxon>Bacillati</taxon>
        <taxon>Armatimonadota</taxon>
        <taxon>Armatimonadia</taxon>
        <taxon>Armatimonadales</taxon>
        <taxon>Armatimonadaceae</taxon>
        <taxon>Armatimonas</taxon>
    </lineage>
</organism>
<reference evidence="1 2" key="1">
    <citation type="submission" date="2020-08" db="EMBL/GenBank/DDBJ databases">
        <title>Genomic Encyclopedia of Type Strains, Phase IV (KMG-IV): sequencing the most valuable type-strain genomes for metagenomic binning, comparative biology and taxonomic classification.</title>
        <authorList>
            <person name="Goeker M."/>
        </authorList>
    </citation>
    <scope>NUCLEOTIDE SEQUENCE [LARGE SCALE GENOMIC DNA]</scope>
    <source>
        <strain evidence="1 2">DSM 23562</strain>
    </source>
</reference>
<keyword evidence="2" id="KW-1185">Reference proteome</keyword>
<protein>
    <submittedName>
        <fullName evidence="1">Uncharacterized protein</fullName>
    </submittedName>
</protein>
<proteinExistence type="predicted"/>
<dbReference type="AlphaFoldDB" id="A0A7W9SRE1"/>
<dbReference type="EMBL" id="JACHGW010000002">
    <property type="protein sequence ID" value="MBB6050653.1"/>
    <property type="molecule type" value="Genomic_DNA"/>
</dbReference>
<gene>
    <name evidence="1" type="ORF">HNQ39_002444</name>
</gene>